<dbReference type="SUPFAM" id="SSF50475">
    <property type="entry name" value="FMN-binding split barrel"/>
    <property type="match status" value="1"/>
</dbReference>
<dbReference type="RefSeq" id="WP_110461128.1">
    <property type="nucleotide sequence ID" value="NZ_QKMR01000005.1"/>
</dbReference>
<proteinExistence type="predicted"/>
<evidence type="ECO:0000313" key="3">
    <source>
        <dbReference type="Proteomes" id="UP000248132"/>
    </source>
</evidence>
<dbReference type="InterPro" id="IPR011576">
    <property type="entry name" value="Pyridox_Oxase_N"/>
</dbReference>
<dbReference type="AlphaFoldDB" id="A0A318XNW0"/>
<organism evidence="2 3">
    <name type="scientific">Ruminiclostridium sufflavum DSM 19573</name>
    <dbReference type="NCBI Taxonomy" id="1121337"/>
    <lineage>
        <taxon>Bacteria</taxon>
        <taxon>Bacillati</taxon>
        <taxon>Bacillota</taxon>
        <taxon>Clostridia</taxon>
        <taxon>Eubacteriales</taxon>
        <taxon>Oscillospiraceae</taxon>
        <taxon>Ruminiclostridium</taxon>
    </lineage>
</organism>
<evidence type="ECO:0000313" key="2">
    <source>
        <dbReference type="EMBL" id="PYG88705.1"/>
    </source>
</evidence>
<dbReference type="InterPro" id="IPR012349">
    <property type="entry name" value="Split_barrel_FMN-bd"/>
</dbReference>
<dbReference type="OrthoDB" id="9792542at2"/>
<evidence type="ECO:0000259" key="1">
    <source>
        <dbReference type="Pfam" id="PF01243"/>
    </source>
</evidence>
<comment type="caution">
    <text evidence="2">The sequence shown here is derived from an EMBL/GenBank/DDBJ whole genome shotgun (WGS) entry which is preliminary data.</text>
</comment>
<reference evidence="2 3" key="1">
    <citation type="submission" date="2018-06" db="EMBL/GenBank/DDBJ databases">
        <title>Genomic Encyclopedia of Type Strains, Phase I: the one thousand microbial genomes (KMG-I) project.</title>
        <authorList>
            <person name="Kyrpides N."/>
        </authorList>
    </citation>
    <scope>NUCLEOTIDE SEQUENCE [LARGE SCALE GENOMIC DNA]</scope>
    <source>
        <strain evidence="2 3">DSM 19573</strain>
    </source>
</reference>
<name>A0A318XNW0_9FIRM</name>
<dbReference type="Pfam" id="PF01243">
    <property type="entry name" value="PNPOx_N"/>
    <property type="match status" value="1"/>
</dbReference>
<sequence>MNEVYEFLKKCETYYLATVEGNQPRVRPFGTVDIFDNKLYLQTGKIKNVSKQMKENSKIEICGMAGGRWIRVEAAAVEDDRAEARQHMLDAYPSLQGMYKADDGNCQVFYLKDATATISSFTDAPKVIKF</sequence>
<dbReference type="Proteomes" id="UP000248132">
    <property type="component" value="Unassembled WGS sequence"/>
</dbReference>
<accession>A0A318XNW0</accession>
<dbReference type="Gene3D" id="2.30.110.10">
    <property type="entry name" value="Electron Transport, Fmn-binding Protein, Chain A"/>
    <property type="match status" value="1"/>
</dbReference>
<keyword evidence="3" id="KW-1185">Reference proteome</keyword>
<protein>
    <submittedName>
        <fullName evidence="2">Putative pyridoxamine 5'-phosphate oxidase family protein</fullName>
    </submittedName>
</protein>
<gene>
    <name evidence="2" type="ORF">LY28_01059</name>
</gene>
<feature type="domain" description="Pyridoxamine 5'-phosphate oxidase N-terminal" evidence="1">
    <location>
        <begin position="3"/>
        <end position="92"/>
    </location>
</feature>
<dbReference type="EMBL" id="QKMR01000005">
    <property type="protein sequence ID" value="PYG88705.1"/>
    <property type="molecule type" value="Genomic_DNA"/>
</dbReference>